<feature type="transmembrane region" description="Helical" evidence="1">
    <location>
        <begin position="82"/>
        <end position="102"/>
    </location>
</feature>
<reference evidence="2 3" key="1">
    <citation type="submission" date="2015-09" db="EMBL/GenBank/DDBJ databases">
        <title>Genome sequencing project for genomic taxonomy and phylogenomics of Bacillus-like bacteria.</title>
        <authorList>
            <person name="Liu B."/>
            <person name="Wang J."/>
            <person name="Zhu Y."/>
            <person name="Liu G."/>
            <person name="Chen Q."/>
            <person name="Chen Z."/>
            <person name="Lan J."/>
            <person name="Che J."/>
            <person name="Ge C."/>
            <person name="Shi H."/>
            <person name="Pan Z."/>
            <person name="Liu X."/>
        </authorList>
    </citation>
    <scope>NUCLEOTIDE SEQUENCE [LARGE SCALE GENOMIC DNA]</scope>
    <source>
        <strain evidence="2 3">LMG 18435</strain>
    </source>
</reference>
<gene>
    <name evidence="2" type="ORF">AN964_01290</name>
</gene>
<protein>
    <recommendedName>
        <fullName evidence="4">DUF3899 domain-containing protein</fullName>
    </recommendedName>
</protein>
<evidence type="ECO:0000256" key="1">
    <source>
        <dbReference type="SAM" id="Phobius"/>
    </source>
</evidence>
<keyword evidence="1" id="KW-0472">Membrane</keyword>
<evidence type="ECO:0000313" key="2">
    <source>
        <dbReference type="EMBL" id="KQL52310.1"/>
    </source>
</evidence>
<dbReference type="STRING" id="157838.AN964_01290"/>
<organism evidence="2 3">
    <name type="scientific">Heyndrickxia shackletonii</name>
    <dbReference type="NCBI Taxonomy" id="157838"/>
    <lineage>
        <taxon>Bacteria</taxon>
        <taxon>Bacillati</taxon>
        <taxon>Bacillota</taxon>
        <taxon>Bacilli</taxon>
        <taxon>Bacillales</taxon>
        <taxon>Bacillaceae</taxon>
        <taxon>Heyndrickxia</taxon>
    </lineage>
</organism>
<evidence type="ECO:0008006" key="4">
    <source>
        <dbReference type="Google" id="ProtNLM"/>
    </source>
</evidence>
<dbReference type="PATRIC" id="fig|157838.3.peg.280"/>
<dbReference type="Proteomes" id="UP000051888">
    <property type="component" value="Unassembled WGS sequence"/>
</dbReference>
<sequence length="107" mass="12380">MKRIISIFVTLLILLGINYAVAYYTNTKFIDYSFGVGLVFSIIIWFFTSKGGLTSRITDGIVQMESTNFKLKADTYKFSPNAAFFTSLAYTLVAIIITFYYYRQYFF</sequence>
<comment type="caution">
    <text evidence="2">The sequence shown here is derived from an EMBL/GenBank/DDBJ whole genome shotgun (WGS) entry which is preliminary data.</text>
</comment>
<dbReference type="EMBL" id="LJJC01000004">
    <property type="protein sequence ID" value="KQL52310.1"/>
    <property type="molecule type" value="Genomic_DNA"/>
</dbReference>
<accession>A0A0Q3TE25</accession>
<dbReference type="AlphaFoldDB" id="A0A0Q3TE25"/>
<evidence type="ECO:0000313" key="3">
    <source>
        <dbReference type="Proteomes" id="UP000051888"/>
    </source>
</evidence>
<dbReference type="OrthoDB" id="2428514at2"/>
<keyword evidence="3" id="KW-1185">Reference proteome</keyword>
<name>A0A0Q3TE25_9BACI</name>
<keyword evidence="1" id="KW-0812">Transmembrane</keyword>
<feature type="transmembrane region" description="Helical" evidence="1">
    <location>
        <begin position="32"/>
        <end position="48"/>
    </location>
</feature>
<keyword evidence="1" id="KW-1133">Transmembrane helix</keyword>
<dbReference type="RefSeq" id="WP_055737991.1">
    <property type="nucleotide sequence ID" value="NZ_JAAIWL010000017.1"/>
</dbReference>
<proteinExistence type="predicted"/>